<keyword evidence="1" id="KW-0805">Transcription regulation</keyword>
<feature type="transmembrane region" description="Helical" evidence="4">
    <location>
        <begin position="113"/>
        <end position="130"/>
    </location>
</feature>
<keyword evidence="4" id="KW-0472">Membrane</keyword>
<dbReference type="RefSeq" id="WP_324181689.1">
    <property type="nucleotide sequence ID" value="NZ_BAABAW010000014.1"/>
</dbReference>
<dbReference type="PROSITE" id="PS00041">
    <property type="entry name" value="HTH_ARAC_FAMILY_1"/>
    <property type="match status" value="1"/>
</dbReference>
<feature type="transmembrane region" description="Helical" evidence="4">
    <location>
        <begin position="84"/>
        <end position="101"/>
    </location>
</feature>
<feature type="domain" description="HTH araC/xylS-type" evidence="5">
    <location>
        <begin position="287"/>
        <end position="388"/>
    </location>
</feature>
<keyword evidence="7" id="KW-1185">Reference proteome</keyword>
<dbReference type="Pfam" id="PF12833">
    <property type="entry name" value="HTH_18"/>
    <property type="match status" value="1"/>
</dbReference>
<protein>
    <submittedName>
        <fullName evidence="6">Helix-turn-helix domain-containing protein</fullName>
    </submittedName>
</protein>
<keyword evidence="3" id="KW-0804">Transcription</keyword>
<dbReference type="SUPFAM" id="SSF46689">
    <property type="entry name" value="Homeodomain-like"/>
    <property type="match status" value="1"/>
</dbReference>
<keyword evidence="2" id="KW-0238">DNA-binding</keyword>
<evidence type="ECO:0000256" key="2">
    <source>
        <dbReference type="ARBA" id="ARBA00023125"/>
    </source>
</evidence>
<dbReference type="Proteomes" id="UP001327027">
    <property type="component" value="Unassembled WGS sequence"/>
</dbReference>
<evidence type="ECO:0000256" key="4">
    <source>
        <dbReference type="SAM" id="Phobius"/>
    </source>
</evidence>
<dbReference type="InterPro" id="IPR009057">
    <property type="entry name" value="Homeodomain-like_sf"/>
</dbReference>
<feature type="transmembrane region" description="Helical" evidence="4">
    <location>
        <begin position="20"/>
        <end position="38"/>
    </location>
</feature>
<dbReference type="PANTHER" id="PTHR43280">
    <property type="entry name" value="ARAC-FAMILY TRANSCRIPTIONAL REGULATOR"/>
    <property type="match status" value="1"/>
</dbReference>
<organism evidence="6 7">
    <name type="scientific">Aquimarina gracilis</name>
    <dbReference type="NCBI Taxonomy" id="874422"/>
    <lineage>
        <taxon>Bacteria</taxon>
        <taxon>Pseudomonadati</taxon>
        <taxon>Bacteroidota</taxon>
        <taxon>Flavobacteriia</taxon>
        <taxon>Flavobacteriales</taxon>
        <taxon>Flavobacteriaceae</taxon>
        <taxon>Aquimarina</taxon>
    </lineage>
</organism>
<feature type="transmembrane region" description="Helical" evidence="4">
    <location>
        <begin position="237"/>
        <end position="256"/>
    </location>
</feature>
<evidence type="ECO:0000256" key="3">
    <source>
        <dbReference type="ARBA" id="ARBA00023163"/>
    </source>
</evidence>
<evidence type="ECO:0000313" key="6">
    <source>
        <dbReference type="EMBL" id="MEB3347666.1"/>
    </source>
</evidence>
<feature type="transmembrane region" description="Helical" evidence="4">
    <location>
        <begin position="50"/>
        <end position="72"/>
    </location>
</feature>
<keyword evidence="4" id="KW-1133">Transmembrane helix</keyword>
<evidence type="ECO:0000259" key="5">
    <source>
        <dbReference type="PROSITE" id="PS01124"/>
    </source>
</evidence>
<keyword evidence="4" id="KW-0812">Transmembrane</keyword>
<proteinExistence type="predicted"/>
<feature type="transmembrane region" description="Helical" evidence="4">
    <location>
        <begin position="168"/>
        <end position="188"/>
    </location>
</feature>
<feature type="transmembrane region" description="Helical" evidence="4">
    <location>
        <begin position="209"/>
        <end position="231"/>
    </location>
</feature>
<dbReference type="Gene3D" id="1.10.10.60">
    <property type="entry name" value="Homeodomain-like"/>
    <property type="match status" value="2"/>
</dbReference>
<dbReference type="PANTHER" id="PTHR43280:SF29">
    <property type="entry name" value="ARAC-FAMILY TRANSCRIPTIONAL REGULATOR"/>
    <property type="match status" value="1"/>
</dbReference>
<dbReference type="InterPro" id="IPR018062">
    <property type="entry name" value="HTH_AraC-typ_CS"/>
</dbReference>
<comment type="caution">
    <text evidence="6">The sequence shown here is derived from an EMBL/GenBank/DDBJ whole genome shotgun (WGS) entry which is preliminary data.</text>
</comment>
<evidence type="ECO:0000256" key="1">
    <source>
        <dbReference type="ARBA" id="ARBA00023015"/>
    </source>
</evidence>
<evidence type="ECO:0000313" key="7">
    <source>
        <dbReference type="Proteomes" id="UP001327027"/>
    </source>
</evidence>
<dbReference type="SMART" id="SM00342">
    <property type="entry name" value="HTH_ARAC"/>
    <property type="match status" value="1"/>
</dbReference>
<dbReference type="EMBL" id="JAYKLX010000009">
    <property type="protein sequence ID" value="MEB3347666.1"/>
    <property type="molecule type" value="Genomic_DNA"/>
</dbReference>
<name>A0ABU6A0M3_9FLAO</name>
<dbReference type="InterPro" id="IPR018060">
    <property type="entry name" value="HTH_AraC"/>
</dbReference>
<sequence length="395" mass="45838">METVQSIIDQIPIRHNAVSYFIFMGIFVGFLLSSVILFRTSKKGTAFKIFGWSLLIQTLIATDVFLCYTGLIKYAPHLNDSTEPLVLLLAPSIYLFVYTLLERKSISFNKLYIHLLPAILYFISQIQYYLQPISIKINAYLGAYFPNIKRISVPDNIDYTYLIVKDELRWFILFSFVIYILLSLRIIWRHASTRNISNAENLRLNKYNFSRNTLLLLLGAFVLIFVVFLNFEDDAGDHYIFIFHTLIVTITSFVLLSESRFFEHSWLADKYETTRFKPDSISMQQIKDFVEHEQFYLSESASLKNLATSLGSTSNYISQIINTSMGLNFNDFINSYRIDLSKKRLMDPNYQQLTIEGIGNSVGFKSRSSFYNAFKKHVKMSPKAFLALQDRIVSE</sequence>
<accession>A0ABU6A0M3</accession>
<reference evidence="6 7" key="1">
    <citation type="journal article" date="2013" name="Int. J. Syst. Evol. Microbiol.">
        <title>Aquimarina gracilis sp. nov., isolated from the gut microflora of a mussel, Mytilus coruscus, and emended description of Aquimarina spongiae.</title>
        <authorList>
            <person name="Park S.C."/>
            <person name="Choe H.N."/>
            <person name="Baik K.S."/>
            <person name="Seong C.N."/>
        </authorList>
    </citation>
    <scope>NUCLEOTIDE SEQUENCE [LARGE SCALE GENOMIC DNA]</scope>
    <source>
        <strain evidence="6 7">PSC32</strain>
    </source>
</reference>
<dbReference type="PROSITE" id="PS01124">
    <property type="entry name" value="HTH_ARAC_FAMILY_2"/>
    <property type="match status" value="1"/>
</dbReference>
<gene>
    <name evidence="6" type="ORF">U6A24_19470</name>
</gene>